<feature type="compositionally biased region" description="Basic residues" evidence="2">
    <location>
        <begin position="68"/>
        <end position="82"/>
    </location>
</feature>
<accession>A0ABM3QWL7</accession>
<evidence type="ECO:0000313" key="4">
    <source>
        <dbReference type="Proteomes" id="UP000813463"/>
    </source>
</evidence>
<evidence type="ECO:0000259" key="3">
    <source>
        <dbReference type="PROSITE" id="PS50158"/>
    </source>
</evidence>
<dbReference type="InterPro" id="IPR001878">
    <property type="entry name" value="Znf_CCHC"/>
</dbReference>
<reference evidence="4" key="1">
    <citation type="journal article" date="2021" name="Nat. Commun.">
        <title>Genomic analyses provide insights into spinach domestication and the genetic basis of agronomic traits.</title>
        <authorList>
            <person name="Cai X."/>
            <person name="Sun X."/>
            <person name="Xu C."/>
            <person name="Sun H."/>
            <person name="Wang X."/>
            <person name="Ge C."/>
            <person name="Zhang Z."/>
            <person name="Wang Q."/>
            <person name="Fei Z."/>
            <person name="Jiao C."/>
            <person name="Wang Q."/>
        </authorList>
    </citation>
    <scope>NUCLEOTIDE SEQUENCE [LARGE SCALE GENOMIC DNA]</scope>
    <source>
        <strain evidence="4">cv. Varoflay</strain>
    </source>
</reference>
<gene>
    <name evidence="5" type="primary">LOC130462836</name>
</gene>
<dbReference type="PROSITE" id="PS50158">
    <property type="entry name" value="ZF_CCHC"/>
    <property type="match status" value="1"/>
</dbReference>
<feature type="region of interest" description="Disordered" evidence="2">
    <location>
        <begin position="68"/>
        <end position="101"/>
    </location>
</feature>
<evidence type="ECO:0000313" key="5">
    <source>
        <dbReference type="RefSeq" id="XP_056687767.1"/>
    </source>
</evidence>
<feature type="domain" description="CCHC-type" evidence="3">
    <location>
        <begin position="108"/>
        <end position="121"/>
    </location>
</feature>
<keyword evidence="1" id="KW-0479">Metal-binding</keyword>
<keyword evidence="1" id="KW-0862">Zinc</keyword>
<dbReference type="RefSeq" id="XP_056687767.1">
    <property type="nucleotide sequence ID" value="XM_056831789.1"/>
</dbReference>
<protein>
    <recommendedName>
        <fullName evidence="3">CCHC-type domain-containing protein</fullName>
    </recommendedName>
</protein>
<keyword evidence="1" id="KW-0863">Zinc-finger</keyword>
<name>A0ABM3QWL7_SPIOL</name>
<reference evidence="5" key="2">
    <citation type="submission" date="2025-08" db="UniProtKB">
        <authorList>
            <consortium name="RefSeq"/>
        </authorList>
    </citation>
    <scope>IDENTIFICATION</scope>
    <source>
        <tissue evidence="5">Leaf</tissue>
    </source>
</reference>
<proteinExistence type="predicted"/>
<keyword evidence="4" id="KW-1185">Reference proteome</keyword>
<sequence>MSNKWGSNIFEACIRTGEHATKEFSEFFFYMQGGEATLQELHGSLIQAERNLPSKPKHKDVLMVSKGKQFKKKGAPMKKNKGKVVANENSSTKPKANPKAKVAAQHECYHCHKIGHWKRNCHKYLEDKKTGASTSGTKKK</sequence>
<dbReference type="Proteomes" id="UP000813463">
    <property type="component" value="Chromosome 6"/>
</dbReference>
<evidence type="ECO:0000256" key="1">
    <source>
        <dbReference type="PROSITE-ProRule" id="PRU00047"/>
    </source>
</evidence>
<dbReference type="SUPFAM" id="SSF57756">
    <property type="entry name" value="Retrovirus zinc finger-like domains"/>
    <property type="match status" value="1"/>
</dbReference>
<organism evidence="4 5">
    <name type="scientific">Spinacia oleracea</name>
    <name type="common">Spinach</name>
    <dbReference type="NCBI Taxonomy" id="3562"/>
    <lineage>
        <taxon>Eukaryota</taxon>
        <taxon>Viridiplantae</taxon>
        <taxon>Streptophyta</taxon>
        <taxon>Embryophyta</taxon>
        <taxon>Tracheophyta</taxon>
        <taxon>Spermatophyta</taxon>
        <taxon>Magnoliopsida</taxon>
        <taxon>eudicotyledons</taxon>
        <taxon>Gunneridae</taxon>
        <taxon>Pentapetalae</taxon>
        <taxon>Caryophyllales</taxon>
        <taxon>Chenopodiaceae</taxon>
        <taxon>Chenopodioideae</taxon>
        <taxon>Anserineae</taxon>
        <taxon>Spinacia</taxon>
    </lineage>
</organism>
<dbReference type="GeneID" id="130462836"/>
<dbReference type="Gene3D" id="4.10.60.10">
    <property type="entry name" value="Zinc finger, CCHC-type"/>
    <property type="match status" value="1"/>
</dbReference>
<dbReference type="InterPro" id="IPR036875">
    <property type="entry name" value="Znf_CCHC_sf"/>
</dbReference>
<evidence type="ECO:0000256" key="2">
    <source>
        <dbReference type="SAM" id="MobiDB-lite"/>
    </source>
</evidence>